<organism evidence="3 4">
    <name type="scientific">Enterococcus faecium</name>
    <name type="common">Streptococcus faecium</name>
    <dbReference type="NCBI Taxonomy" id="1352"/>
    <lineage>
        <taxon>Bacteria</taxon>
        <taxon>Bacillati</taxon>
        <taxon>Bacillota</taxon>
        <taxon>Bacilli</taxon>
        <taxon>Lactobacillales</taxon>
        <taxon>Enterococcaceae</taxon>
        <taxon>Enterococcus</taxon>
    </lineage>
</organism>
<feature type="transmembrane region" description="Helical" evidence="2">
    <location>
        <begin position="609"/>
        <end position="626"/>
    </location>
</feature>
<keyword evidence="2" id="KW-1133">Transmembrane helix</keyword>
<protein>
    <submittedName>
        <fullName evidence="3">Uncharacterized protein</fullName>
    </submittedName>
</protein>
<feature type="coiled-coil region" evidence="1">
    <location>
        <begin position="521"/>
        <end position="572"/>
    </location>
</feature>
<evidence type="ECO:0000256" key="1">
    <source>
        <dbReference type="SAM" id="Coils"/>
    </source>
</evidence>
<evidence type="ECO:0000313" key="4">
    <source>
        <dbReference type="Proteomes" id="UP001141166"/>
    </source>
</evidence>
<feature type="transmembrane region" description="Helical" evidence="2">
    <location>
        <begin position="574"/>
        <end position="597"/>
    </location>
</feature>
<name>A0A9X3XX36_ENTFC</name>
<dbReference type="EMBL" id="JAMWMK010000048">
    <property type="protein sequence ID" value="MDC4249130.1"/>
    <property type="molecule type" value="Genomic_DNA"/>
</dbReference>
<evidence type="ECO:0000256" key="2">
    <source>
        <dbReference type="SAM" id="Phobius"/>
    </source>
</evidence>
<sequence length="652" mass="76836">MKNKLVSYAIMTVNNRYNRDYYSLFIPFVAETIRLKEFKYITPQIIKKEIQEKYDLEIPTAVINQIFNKLDKEKLIERKYYADQKKYLYHPNYELIDTSKYNMSQTTEFEDKYDDLILEYCSYIQLEHKITKDSAEAENDIYSFIEQNEIEFLNEIDKRDPDYQFYVSPKEEIKSFYLVASFINHSKKNNNKIYSFLLDIVKGNMLKDVLFFDGIDALQENFKKTRIYFDTSFMLYALGFSGKERQVPCLELIDMLRKNEAQLYCFNHNVDEMTNILTWTKHNLYKGRDGHDTIKFFIDSGYAPEDIDIMIHSIPQKLLEELNINIDSEEYTDSRISTELYEYFTDEAGLADVLRDSLNYRKDSFEQALNNDVKTVSMILRMRSGYKTLNIEDSKALFVTTNKTFAKTVRDFMKSTEVNYIPPVLYDSMLTNLVWLKDPGLAPDFPQKRLIANCYAAITPTERFWKKYLDESEKLFNKEKIITKEDLIILRYASLAEKIIMDETKGDAELIDSETVEGVLLKIEELKKKELDEQAKKHKDEILNLKMENERKDKLINNIKKEESERKENKAEKIANLIITIEILVLATIIGVISFYALDKVNVSNNVHWIFSLISGPFLAVLGFLGNHFKIFDLNPYLELQKKKIKVFLYKS</sequence>
<dbReference type="RefSeq" id="WP_010706231.1">
    <property type="nucleotide sequence ID" value="NZ_CP093943.1"/>
</dbReference>
<dbReference type="SUPFAM" id="SSF52313">
    <property type="entry name" value="Ribosomal protein S2"/>
    <property type="match status" value="1"/>
</dbReference>
<proteinExistence type="predicted"/>
<evidence type="ECO:0000313" key="3">
    <source>
        <dbReference type="EMBL" id="MDC4249130.1"/>
    </source>
</evidence>
<dbReference type="InterPro" id="IPR023591">
    <property type="entry name" value="Ribosomal_uS2_flav_dom_sf"/>
</dbReference>
<keyword evidence="2" id="KW-0812">Transmembrane</keyword>
<keyword evidence="2" id="KW-0472">Membrane</keyword>
<dbReference type="AlphaFoldDB" id="A0A9X3XX36"/>
<accession>A0A9X3XX36</accession>
<keyword evidence="1" id="KW-0175">Coiled coil</keyword>
<reference evidence="3" key="1">
    <citation type="submission" date="2022-05" db="EMBL/GenBank/DDBJ databases">
        <title>Draft genome sequences of Clostridium perfringens strains isolated from Peru.</title>
        <authorList>
            <person name="Hurtado R."/>
            <person name="Lima L."/>
            <person name="Sousa T."/>
            <person name="Jaiswal A.K."/>
            <person name="Tiwari S."/>
            <person name="Maturrano L."/>
            <person name="Brenig B."/>
            <person name="Azevedo V."/>
        </authorList>
    </citation>
    <scope>NUCLEOTIDE SEQUENCE</scope>
    <source>
        <strain evidence="3">CP4</strain>
    </source>
</reference>
<comment type="caution">
    <text evidence="3">The sequence shown here is derived from an EMBL/GenBank/DDBJ whole genome shotgun (WGS) entry which is preliminary data.</text>
</comment>
<gene>
    <name evidence="3" type="ORF">M3X98_14155</name>
</gene>
<dbReference type="Proteomes" id="UP001141166">
    <property type="component" value="Unassembled WGS sequence"/>
</dbReference>